<sequence>MKQARFLGIGALLALLGCAVATTGPNAGFIRDNAGPEGLGTVLGLVTRVDADPALQAFLSQCPTEVITSLPTSGSNTDCGLNPTSCYAECKAGDAAACFAAARSIERSDFKPRSDFTYPLFMAACKLGDANACTNAAATARNGTWITSAPAVATSPACQLETYQTACEAGSFWGCSMEGTEYRSRGEVALAKEAKAKSCKLAGKNQQWACND</sequence>
<dbReference type="PROSITE" id="PS51257">
    <property type="entry name" value="PROKAR_LIPOPROTEIN"/>
    <property type="match status" value="1"/>
</dbReference>
<feature type="signal peptide" evidence="1">
    <location>
        <begin position="1"/>
        <end position="21"/>
    </location>
</feature>
<keyword evidence="3" id="KW-1185">Reference proteome</keyword>
<dbReference type="RefSeq" id="WP_327792950.1">
    <property type="nucleotide sequence ID" value="NZ_JADQAZ010000001.1"/>
</dbReference>
<dbReference type="AlphaFoldDB" id="A0AAP2G7D8"/>
<dbReference type="Proteomes" id="UP001315686">
    <property type="component" value="Unassembled WGS sequence"/>
</dbReference>
<evidence type="ECO:0000256" key="1">
    <source>
        <dbReference type="SAM" id="SignalP"/>
    </source>
</evidence>
<comment type="caution">
    <text evidence="2">The sequence shown here is derived from an EMBL/GenBank/DDBJ whole genome shotgun (WGS) entry which is preliminary data.</text>
</comment>
<keyword evidence="1" id="KW-0732">Signal</keyword>
<gene>
    <name evidence="2" type="ORF">IV417_05125</name>
</gene>
<proteinExistence type="predicted"/>
<reference evidence="2 3" key="1">
    <citation type="journal article" date="2021" name="Arch. Microbiol.">
        <title>Harenicola maris gen. nov., sp. nov. isolated from the Sea of Japan shallow sediments.</title>
        <authorList>
            <person name="Romanenko L.A."/>
            <person name="Kurilenko V.V."/>
            <person name="Chernysheva N.Y."/>
            <person name="Tekutyeva L.A."/>
            <person name="Velansky P.V."/>
            <person name="Svetashev V.I."/>
            <person name="Isaeva M.P."/>
        </authorList>
    </citation>
    <scope>NUCLEOTIDE SEQUENCE [LARGE SCALE GENOMIC DNA]</scope>
    <source>
        <strain evidence="2 3">KMM 3653</strain>
    </source>
</reference>
<feature type="chain" id="PRO_5042972056" description="Lipoprotein" evidence="1">
    <location>
        <begin position="22"/>
        <end position="212"/>
    </location>
</feature>
<name>A0AAP2G7D8_9RHOB</name>
<evidence type="ECO:0000313" key="3">
    <source>
        <dbReference type="Proteomes" id="UP001315686"/>
    </source>
</evidence>
<protein>
    <recommendedName>
        <fullName evidence="4">Lipoprotein</fullName>
    </recommendedName>
</protein>
<organism evidence="2 3">
    <name type="scientific">Harenicola maris</name>
    <dbReference type="NCBI Taxonomy" id="2841044"/>
    <lineage>
        <taxon>Bacteria</taxon>
        <taxon>Pseudomonadati</taxon>
        <taxon>Pseudomonadota</taxon>
        <taxon>Alphaproteobacteria</taxon>
        <taxon>Rhodobacterales</taxon>
        <taxon>Paracoccaceae</taxon>
        <taxon>Harenicola</taxon>
    </lineage>
</organism>
<dbReference type="EMBL" id="JADQAZ010000001">
    <property type="protein sequence ID" value="MBT0956757.1"/>
    <property type="molecule type" value="Genomic_DNA"/>
</dbReference>
<evidence type="ECO:0008006" key="4">
    <source>
        <dbReference type="Google" id="ProtNLM"/>
    </source>
</evidence>
<accession>A0AAP2G7D8</accession>
<evidence type="ECO:0000313" key="2">
    <source>
        <dbReference type="EMBL" id="MBT0956757.1"/>
    </source>
</evidence>